<dbReference type="Proteomes" id="UP000321291">
    <property type="component" value="Chromosome"/>
</dbReference>
<dbReference type="InterPro" id="IPR011467">
    <property type="entry name" value="DUF1573"/>
</dbReference>
<feature type="signal peptide" evidence="1">
    <location>
        <begin position="1"/>
        <end position="20"/>
    </location>
</feature>
<reference evidence="2 3" key="1">
    <citation type="journal article" date="2017" name="Int. J. Syst. Evol. Microbiol.">
        <title>Arachidicoccus ginsenosidivorans sp. nov., with ginsenoside-converting activity isolated from ginseng cultivating soil.</title>
        <authorList>
            <person name="Siddiqi M.Z."/>
            <person name="Aslam Z."/>
            <person name="Im W.T."/>
        </authorList>
    </citation>
    <scope>NUCLEOTIDE SEQUENCE [LARGE SCALE GENOMIC DNA]</scope>
    <source>
        <strain evidence="2 3">Gsoil 809</strain>
    </source>
</reference>
<evidence type="ECO:0000313" key="3">
    <source>
        <dbReference type="Proteomes" id="UP000321291"/>
    </source>
</evidence>
<dbReference type="AlphaFoldDB" id="A0A5B8VHK2"/>
<evidence type="ECO:0000256" key="1">
    <source>
        <dbReference type="SAM" id="SignalP"/>
    </source>
</evidence>
<dbReference type="InterPro" id="IPR013783">
    <property type="entry name" value="Ig-like_fold"/>
</dbReference>
<accession>A0A5B8VHK2</accession>
<dbReference type="Pfam" id="PF07610">
    <property type="entry name" value="DUF1573"/>
    <property type="match status" value="1"/>
</dbReference>
<dbReference type="EMBL" id="CP042434">
    <property type="protein sequence ID" value="QEC70960.1"/>
    <property type="molecule type" value="Genomic_DNA"/>
</dbReference>
<proteinExistence type="predicted"/>
<dbReference type="OrthoDB" id="826619at2"/>
<name>A0A5B8VHK2_9BACT</name>
<dbReference type="Gene3D" id="2.60.40.10">
    <property type="entry name" value="Immunoglobulins"/>
    <property type="match status" value="1"/>
</dbReference>
<keyword evidence="3" id="KW-1185">Reference proteome</keyword>
<sequence>MKKLLSLAFLLLVGVTFCLAQDTTKQTAVKEAKFNELKHHFGDITQGKPVTTKFTFDNVGKKPLIIETAVASCGCTTPTYPKQPVLPGKTGTIAVTFNAEANGVFTKMVTVKFAGYDRPVLLVIDGTVK</sequence>
<dbReference type="KEGG" id="agi:FSB73_03950"/>
<dbReference type="RefSeq" id="WP_146780220.1">
    <property type="nucleotide sequence ID" value="NZ_CP042434.1"/>
</dbReference>
<dbReference type="PANTHER" id="PTHR37833:SF1">
    <property type="entry name" value="SIGNAL PEPTIDE PROTEIN"/>
    <property type="match status" value="1"/>
</dbReference>
<evidence type="ECO:0000313" key="2">
    <source>
        <dbReference type="EMBL" id="QEC70960.1"/>
    </source>
</evidence>
<feature type="chain" id="PRO_5023148685" evidence="1">
    <location>
        <begin position="21"/>
        <end position="129"/>
    </location>
</feature>
<dbReference type="PANTHER" id="PTHR37833">
    <property type="entry name" value="LIPOPROTEIN-RELATED"/>
    <property type="match status" value="1"/>
</dbReference>
<gene>
    <name evidence="2" type="ORF">FSB73_03950</name>
</gene>
<protein>
    <submittedName>
        <fullName evidence="2">DUF1573 domain-containing protein</fullName>
    </submittedName>
</protein>
<keyword evidence="1" id="KW-0732">Signal</keyword>
<organism evidence="2 3">
    <name type="scientific">Arachidicoccus ginsenosidivorans</name>
    <dbReference type="NCBI Taxonomy" id="496057"/>
    <lineage>
        <taxon>Bacteria</taxon>
        <taxon>Pseudomonadati</taxon>
        <taxon>Bacteroidota</taxon>
        <taxon>Chitinophagia</taxon>
        <taxon>Chitinophagales</taxon>
        <taxon>Chitinophagaceae</taxon>
        <taxon>Arachidicoccus</taxon>
    </lineage>
</organism>